<accession>A0AAP0NRA9</accession>
<dbReference type="Proteomes" id="UP001420932">
    <property type="component" value="Unassembled WGS sequence"/>
</dbReference>
<evidence type="ECO:0000313" key="2">
    <source>
        <dbReference type="Proteomes" id="UP001420932"/>
    </source>
</evidence>
<evidence type="ECO:0000313" key="1">
    <source>
        <dbReference type="EMBL" id="KAK9114880.1"/>
    </source>
</evidence>
<reference evidence="1 2" key="1">
    <citation type="submission" date="2024-01" db="EMBL/GenBank/DDBJ databases">
        <title>Genome assemblies of Stephania.</title>
        <authorList>
            <person name="Yang L."/>
        </authorList>
    </citation>
    <scope>NUCLEOTIDE SEQUENCE [LARGE SCALE GENOMIC DNA]</scope>
    <source>
        <strain evidence="1">YNDBR</strain>
        <tissue evidence="1">Leaf</tissue>
    </source>
</reference>
<proteinExistence type="predicted"/>
<gene>
    <name evidence="1" type="ORF">Syun_021677</name>
</gene>
<name>A0AAP0NRA9_9MAGN</name>
<dbReference type="EMBL" id="JBBNAF010000009">
    <property type="protein sequence ID" value="KAK9114880.1"/>
    <property type="molecule type" value="Genomic_DNA"/>
</dbReference>
<organism evidence="1 2">
    <name type="scientific">Stephania yunnanensis</name>
    <dbReference type="NCBI Taxonomy" id="152371"/>
    <lineage>
        <taxon>Eukaryota</taxon>
        <taxon>Viridiplantae</taxon>
        <taxon>Streptophyta</taxon>
        <taxon>Embryophyta</taxon>
        <taxon>Tracheophyta</taxon>
        <taxon>Spermatophyta</taxon>
        <taxon>Magnoliopsida</taxon>
        <taxon>Ranunculales</taxon>
        <taxon>Menispermaceae</taxon>
        <taxon>Menispermoideae</taxon>
        <taxon>Cissampelideae</taxon>
        <taxon>Stephania</taxon>
    </lineage>
</organism>
<keyword evidence="2" id="KW-1185">Reference proteome</keyword>
<dbReference type="AlphaFoldDB" id="A0AAP0NRA9"/>
<sequence length="78" mass="9100">MFLTTNTYFSYYKSEHNLKALSHKPCLTNTNLRSYKNKIIRCILARSVSHRAFQVASYQCRFKSFLGLSNNLGCRVDE</sequence>
<protein>
    <submittedName>
        <fullName evidence="1">Uncharacterized protein</fullName>
    </submittedName>
</protein>
<comment type="caution">
    <text evidence="1">The sequence shown here is derived from an EMBL/GenBank/DDBJ whole genome shotgun (WGS) entry which is preliminary data.</text>
</comment>